<evidence type="ECO:0000256" key="5">
    <source>
        <dbReference type="ARBA" id="ARBA00022519"/>
    </source>
</evidence>
<evidence type="ECO:0000259" key="14">
    <source>
        <dbReference type="PROSITE" id="PS50112"/>
    </source>
</evidence>
<dbReference type="SMART" id="SM00283">
    <property type="entry name" value="MA"/>
    <property type="match status" value="1"/>
</dbReference>
<evidence type="ECO:0000256" key="12">
    <source>
        <dbReference type="SAM" id="Phobius"/>
    </source>
</evidence>
<dbReference type="CDD" id="cd11386">
    <property type="entry name" value="MCP_signal"/>
    <property type="match status" value="1"/>
</dbReference>
<dbReference type="Proteomes" id="UP000182769">
    <property type="component" value="Unassembled WGS sequence"/>
</dbReference>
<dbReference type="STRING" id="1137284.GCA_001418205_03903"/>
<evidence type="ECO:0000256" key="11">
    <source>
        <dbReference type="PROSITE-ProRule" id="PRU00284"/>
    </source>
</evidence>
<evidence type="ECO:0000259" key="15">
    <source>
        <dbReference type="PROSITE" id="PS50192"/>
    </source>
</evidence>
<dbReference type="Gene3D" id="3.30.450.20">
    <property type="entry name" value="PAS domain"/>
    <property type="match status" value="1"/>
</dbReference>
<accession>A0A0K6IUL6</accession>
<keyword evidence="8 12" id="KW-0472">Membrane</keyword>
<evidence type="ECO:0000256" key="1">
    <source>
        <dbReference type="ARBA" id="ARBA00004429"/>
    </source>
</evidence>
<name>A0A0K6IUL6_9GAMM</name>
<dbReference type="InterPro" id="IPR004089">
    <property type="entry name" value="MCPsignal_dom"/>
</dbReference>
<keyword evidence="2" id="KW-1003">Cell membrane</keyword>
<feature type="domain" description="PAS" evidence="14">
    <location>
        <begin position="21"/>
        <end position="76"/>
    </location>
</feature>
<dbReference type="CDD" id="cd00130">
    <property type="entry name" value="PAS"/>
    <property type="match status" value="1"/>
</dbReference>
<dbReference type="OrthoDB" id="5675566at2"/>
<feature type="domain" description="Methyl-accepting transducer" evidence="13">
    <location>
        <begin position="245"/>
        <end position="481"/>
    </location>
</feature>
<keyword evidence="5" id="KW-0997">Cell inner membrane</keyword>
<gene>
    <name evidence="16" type="ORF">Ga0061065_1304</name>
</gene>
<keyword evidence="4" id="KW-0145">Chemotaxis</keyword>
<evidence type="ECO:0000256" key="7">
    <source>
        <dbReference type="ARBA" id="ARBA00022989"/>
    </source>
</evidence>
<dbReference type="SUPFAM" id="SSF58104">
    <property type="entry name" value="Methyl-accepting chemotaxis protein (MCP) signaling domain"/>
    <property type="match status" value="1"/>
</dbReference>
<dbReference type="EMBL" id="CYHG01000030">
    <property type="protein sequence ID" value="CUB07022.1"/>
    <property type="molecule type" value="Genomic_DNA"/>
</dbReference>
<dbReference type="InterPro" id="IPR013655">
    <property type="entry name" value="PAS_fold_3"/>
</dbReference>
<dbReference type="FunFam" id="1.10.287.950:FF:000001">
    <property type="entry name" value="Methyl-accepting chemotaxis sensory transducer"/>
    <property type="match status" value="1"/>
</dbReference>
<dbReference type="InterPro" id="IPR000727">
    <property type="entry name" value="T_SNARE_dom"/>
</dbReference>
<dbReference type="GO" id="GO:0052131">
    <property type="term" value="P:positive aerotaxis"/>
    <property type="evidence" value="ECO:0007669"/>
    <property type="project" value="UniProtKB-ARBA"/>
</dbReference>
<dbReference type="Pfam" id="PF08447">
    <property type="entry name" value="PAS_3"/>
    <property type="match status" value="1"/>
</dbReference>
<evidence type="ECO:0000313" key="16">
    <source>
        <dbReference type="EMBL" id="CUB07022.1"/>
    </source>
</evidence>
<reference evidence="17" key="1">
    <citation type="submission" date="2015-08" db="EMBL/GenBank/DDBJ databases">
        <authorList>
            <person name="Varghese N."/>
        </authorList>
    </citation>
    <scope>NUCLEOTIDE SEQUENCE [LARGE SCALE GENOMIC DNA]</scope>
    <source>
        <strain evidence="17">JCM 18476</strain>
    </source>
</reference>
<keyword evidence="3" id="KW-0488">Methylation</keyword>
<evidence type="ECO:0000313" key="17">
    <source>
        <dbReference type="Proteomes" id="UP000182769"/>
    </source>
</evidence>
<dbReference type="AlphaFoldDB" id="A0A0K6IUL6"/>
<dbReference type="FunFam" id="3.30.450.20:FF:000046">
    <property type="entry name" value="Aerotaxis sensor receptor"/>
    <property type="match status" value="1"/>
</dbReference>
<feature type="domain" description="T-SNARE coiled-coil homology" evidence="15">
    <location>
        <begin position="432"/>
        <end position="494"/>
    </location>
</feature>
<evidence type="ECO:0000259" key="13">
    <source>
        <dbReference type="PROSITE" id="PS50111"/>
    </source>
</evidence>
<proteinExistence type="inferred from homology"/>
<dbReference type="PANTHER" id="PTHR32089">
    <property type="entry name" value="METHYL-ACCEPTING CHEMOTAXIS PROTEIN MCPB"/>
    <property type="match status" value="1"/>
</dbReference>
<keyword evidence="7 12" id="KW-1133">Transmembrane helix</keyword>
<dbReference type="PROSITE" id="PS50112">
    <property type="entry name" value="PAS"/>
    <property type="match status" value="1"/>
</dbReference>
<evidence type="ECO:0000256" key="3">
    <source>
        <dbReference type="ARBA" id="ARBA00022481"/>
    </source>
</evidence>
<comment type="similarity">
    <text evidence="10">Belongs to the methyl-accepting chemotaxis (MCP) protein family.</text>
</comment>
<sequence length="518" mass="56736">MRINQPVTTQEKRFSPDKKLISVTDTRGVLTDCNDAFIEVSGFTKEELIGQPHNLIRHPDMPPQAFEKMWSYLKSGKAWMGLVKNRCKNGDYYWVDAYVSPITEQGRIIGYESVRSCPSRTDVQRAERLYSSLRNGEGYSASIKISLPNLCLIVLMAVCALIFFSGYKEISEGMLLVSFVIYAIWTSQNRLKMLRSLEQLTSSAFSDELAVVSYTDTKGIQGKLTVAIRSQSSHLGAVLTRIDHAASAVSGEAALGRSQTERLVNQLDQQQQETTLVATAMNEMATTIHQVAQHVSESAQQADQASTLTEQGSKMATSASQAINQLQQTVNNISLSVEAVALQTQHISQAAQIIETIAEQTNLLALNAAIEAARAGESGRGFAVVADEVRNLARRTQDSTKEIYNIVSELTQQTQQAVEVARIGNSDAQQGATVVQQTSAALEGISSAIDQIAHMSTHMAAAVEQQAHVAEDINQQIVRISALAEESNAEVDKTSFSMEQLQKVSDNLHELVNRARRS</sequence>
<protein>
    <submittedName>
        <fullName evidence="16">Methyl-accepting chemotaxis sensory transducer with Pas/Pac sensor</fullName>
    </submittedName>
</protein>
<evidence type="ECO:0000256" key="10">
    <source>
        <dbReference type="ARBA" id="ARBA00029447"/>
    </source>
</evidence>
<keyword evidence="9 11" id="KW-0807">Transducer</keyword>
<evidence type="ECO:0000256" key="2">
    <source>
        <dbReference type="ARBA" id="ARBA00022475"/>
    </source>
</evidence>
<evidence type="ECO:0000256" key="8">
    <source>
        <dbReference type="ARBA" id="ARBA00023136"/>
    </source>
</evidence>
<evidence type="ECO:0000256" key="9">
    <source>
        <dbReference type="ARBA" id="ARBA00023224"/>
    </source>
</evidence>
<keyword evidence="6 12" id="KW-0812">Transmembrane</keyword>
<dbReference type="GO" id="GO:0007165">
    <property type="term" value="P:signal transduction"/>
    <property type="evidence" value="ECO:0007669"/>
    <property type="project" value="UniProtKB-KW"/>
</dbReference>
<evidence type="ECO:0000256" key="6">
    <source>
        <dbReference type="ARBA" id="ARBA00022692"/>
    </source>
</evidence>
<dbReference type="InterPro" id="IPR000014">
    <property type="entry name" value="PAS"/>
</dbReference>
<dbReference type="Gene3D" id="1.10.287.950">
    <property type="entry name" value="Methyl-accepting chemotaxis protein"/>
    <property type="match status" value="1"/>
</dbReference>
<dbReference type="RefSeq" id="WP_055464863.1">
    <property type="nucleotide sequence ID" value="NZ_CYHG01000030.1"/>
</dbReference>
<dbReference type="InterPro" id="IPR035965">
    <property type="entry name" value="PAS-like_dom_sf"/>
</dbReference>
<organism evidence="16 17">
    <name type="scientific">Marinomonas fungiae</name>
    <dbReference type="NCBI Taxonomy" id="1137284"/>
    <lineage>
        <taxon>Bacteria</taxon>
        <taxon>Pseudomonadati</taxon>
        <taxon>Pseudomonadota</taxon>
        <taxon>Gammaproteobacteria</taxon>
        <taxon>Oceanospirillales</taxon>
        <taxon>Oceanospirillaceae</taxon>
        <taxon>Marinomonas</taxon>
    </lineage>
</organism>
<keyword evidence="17" id="KW-1185">Reference proteome</keyword>
<dbReference type="PANTHER" id="PTHR32089:SF74">
    <property type="entry name" value="METHYL-ACCEPTING CHEMOTAXIS PROTEIN AER"/>
    <property type="match status" value="1"/>
</dbReference>
<evidence type="ECO:0000256" key="4">
    <source>
        <dbReference type="ARBA" id="ARBA00022500"/>
    </source>
</evidence>
<dbReference type="SUPFAM" id="SSF55785">
    <property type="entry name" value="PYP-like sensor domain (PAS domain)"/>
    <property type="match status" value="1"/>
</dbReference>
<dbReference type="NCBIfam" id="TIGR00229">
    <property type="entry name" value="sensory_box"/>
    <property type="match status" value="1"/>
</dbReference>
<comment type="subcellular location">
    <subcellularLocation>
        <location evidence="1">Cell inner membrane</location>
        <topology evidence="1">Multi-pass membrane protein</topology>
    </subcellularLocation>
</comment>
<feature type="transmembrane region" description="Helical" evidence="12">
    <location>
        <begin position="147"/>
        <end position="164"/>
    </location>
</feature>
<dbReference type="PROSITE" id="PS50111">
    <property type="entry name" value="CHEMOTAXIS_TRANSDUC_2"/>
    <property type="match status" value="1"/>
</dbReference>
<dbReference type="Pfam" id="PF00015">
    <property type="entry name" value="MCPsignal"/>
    <property type="match status" value="1"/>
</dbReference>
<dbReference type="GO" id="GO:0005886">
    <property type="term" value="C:plasma membrane"/>
    <property type="evidence" value="ECO:0007669"/>
    <property type="project" value="UniProtKB-SubCell"/>
</dbReference>
<dbReference type="PROSITE" id="PS50192">
    <property type="entry name" value="T_SNARE"/>
    <property type="match status" value="1"/>
</dbReference>